<evidence type="ECO:0000313" key="2">
    <source>
        <dbReference type="Proteomes" id="UP000199572"/>
    </source>
</evidence>
<proteinExistence type="predicted"/>
<reference evidence="1 2" key="1">
    <citation type="submission" date="2016-10" db="EMBL/GenBank/DDBJ databases">
        <authorList>
            <person name="de Groot N.N."/>
        </authorList>
    </citation>
    <scope>NUCLEOTIDE SEQUENCE [LARGE SCALE GENOMIC DNA]</scope>
    <source>
        <strain evidence="1 2">DSM 18610</strain>
    </source>
</reference>
<dbReference type="EMBL" id="FOGG01000038">
    <property type="protein sequence ID" value="SES17387.1"/>
    <property type="molecule type" value="Genomic_DNA"/>
</dbReference>
<dbReference type="Proteomes" id="UP000199572">
    <property type="component" value="Unassembled WGS sequence"/>
</dbReference>
<name>A0A1H9V827_9SPHI</name>
<organism evidence="1 2">
    <name type="scientific">Pedobacter rhizosphaerae</name>
    <dbReference type="NCBI Taxonomy" id="390241"/>
    <lineage>
        <taxon>Bacteria</taxon>
        <taxon>Pseudomonadati</taxon>
        <taxon>Bacteroidota</taxon>
        <taxon>Sphingobacteriia</taxon>
        <taxon>Sphingobacteriales</taxon>
        <taxon>Sphingobacteriaceae</taxon>
        <taxon>Pedobacter</taxon>
    </lineage>
</organism>
<sequence length="81" mass="9818">MFCNNLRYLESFQANFDMLFFVYWLKEEIILGNCVLEEVIVLKGVIFPKHLPFYVRGKDGRWNEWQVFGLPSRFAWIHLPF</sequence>
<gene>
    <name evidence="1" type="ORF">SAMN04488023_13827</name>
</gene>
<keyword evidence="2" id="KW-1185">Reference proteome</keyword>
<dbReference type="RefSeq" id="WP_090888283.1">
    <property type="nucleotide sequence ID" value="NZ_FOGG01000038.1"/>
</dbReference>
<accession>A0A1H9V827</accession>
<protein>
    <submittedName>
        <fullName evidence="1">Uncharacterized protein</fullName>
    </submittedName>
</protein>
<evidence type="ECO:0000313" key="1">
    <source>
        <dbReference type="EMBL" id="SES17387.1"/>
    </source>
</evidence>
<dbReference type="AlphaFoldDB" id="A0A1H9V827"/>